<keyword evidence="1" id="KW-1133">Transmembrane helix</keyword>
<proteinExistence type="predicted"/>
<feature type="non-terminal residue" evidence="2">
    <location>
        <position position="513"/>
    </location>
</feature>
<dbReference type="InterPro" id="IPR031599">
    <property type="entry name" value="ABC_tran_2"/>
</dbReference>
<feature type="transmembrane region" description="Helical" evidence="1">
    <location>
        <begin position="75"/>
        <end position="102"/>
    </location>
</feature>
<sequence length="513" mass="56904">MRLKRWISLTWTIINANYGLSNLKTSLKKDKKNILILALMIYAFGAIGFSFVFFYKPLLISSYQQLATLGMEKLFLANAFLNAGIIGFIVGLFLLISTLFFSKDMRVLITLPIRASEVITAKLTVVILFQMIVSLAILLPSLVYYGIQKNAGVSYWLYSMLLFLLSQIFPMLLQTIIILPLSRIVKFSRMKDFMLYILGIGALAMSLIVVFLVNKSAINGGNNGFNLVNIFANPDVFINKLASIYPPAFFAVKTLLSNTFSGLAWLAGYLGLHAIAFVTTIWFAKKYYYDTYNSLQQFYAGRRKLSTEEMSGQLNVEKSLFATLHAREWKYFLKVPAFAFNGLSGTFILPIMVIMFPFIFKGNQEASGNIENFFQAIKDLYVPIGILGGVLAGSMSGLAASAFSREGKLLQELKALPVSPGDVLKAKFVNIMEISFMGILLMTAAIHLLLGGSLLLDIIVVLLSGVVSAFLNLLQLVIDATRPLLNWDNPQRAIKQNFNVAIAIFIVIGFVGG</sequence>
<feature type="transmembrane region" description="Helical" evidence="1">
    <location>
        <begin position="193"/>
        <end position="213"/>
    </location>
</feature>
<feature type="transmembrane region" description="Helical" evidence="1">
    <location>
        <begin position="380"/>
        <end position="403"/>
    </location>
</feature>
<feature type="transmembrane region" description="Helical" evidence="1">
    <location>
        <begin position="454"/>
        <end position="474"/>
    </location>
</feature>
<feature type="transmembrane region" description="Helical" evidence="1">
    <location>
        <begin position="494"/>
        <end position="512"/>
    </location>
</feature>
<keyword evidence="1" id="KW-0812">Transmembrane</keyword>
<dbReference type="AlphaFoldDB" id="A0A7C5HXY3"/>
<feature type="transmembrane region" description="Helical" evidence="1">
    <location>
        <begin position="424"/>
        <end position="448"/>
    </location>
</feature>
<keyword evidence="1" id="KW-0472">Membrane</keyword>
<feature type="transmembrane region" description="Helical" evidence="1">
    <location>
        <begin position="155"/>
        <end position="181"/>
    </location>
</feature>
<evidence type="ECO:0000256" key="1">
    <source>
        <dbReference type="SAM" id="Phobius"/>
    </source>
</evidence>
<dbReference type="Pfam" id="PF16949">
    <property type="entry name" value="ABC_tran_2"/>
    <property type="match status" value="1"/>
</dbReference>
<gene>
    <name evidence="2" type="ORF">ENL26_01085</name>
</gene>
<dbReference type="EMBL" id="DRTH01000061">
    <property type="protein sequence ID" value="HHF08353.1"/>
    <property type="molecule type" value="Genomic_DNA"/>
</dbReference>
<evidence type="ECO:0000313" key="2">
    <source>
        <dbReference type="EMBL" id="HHF08353.1"/>
    </source>
</evidence>
<reference evidence="2" key="1">
    <citation type="journal article" date="2020" name="mSystems">
        <title>Genome- and Community-Level Interaction Insights into Carbon Utilization and Element Cycling Functions of Hydrothermarchaeota in Hydrothermal Sediment.</title>
        <authorList>
            <person name="Zhou Z."/>
            <person name="Liu Y."/>
            <person name="Xu W."/>
            <person name="Pan J."/>
            <person name="Luo Z.H."/>
            <person name="Li M."/>
        </authorList>
    </citation>
    <scope>NUCLEOTIDE SEQUENCE [LARGE SCALE GENOMIC DNA]</scope>
    <source>
        <strain evidence="2">HyVt-80</strain>
    </source>
</reference>
<name>A0A7C5HXY3_9BACT</name>
<feature type="transmembrane region" description="Helical" evidence="1">
    <location>
        <begin position="34"/>
        <end position="55"/>
    </location>
</feature>
<organism evidence="2">
    <name type="scientific">Kosmotoga arenicorallina</name>
    <dbReference type="NCBI Taxonomy" id="688066"/>
    <lineage>
        <taxon>Bacteria</taxon>
        <taxon>Thermotogati</taxon>
        <taxon>Thermotogota</taxon>
        <taxon>Thermotogae</taxon>
        <taxon>Kosmotogales</taxon>
        <taxon>Kosmotogaceae</taxon>
        <taxon>Kosmotoga</taxon>
    </lineage>
</organism>
<accession>A0A7C5HXY3</accession>
<dbReference type="Proteomes" id="UP000886129">
    <property type="component" value="Unassembled WGS sequence"/>
</dbReference>
<feature type="transmembrane region" description="Helical" evidence="1">
    <location>
        <begin position="123"/>
        <end position="143"/>
    </location>
</feature>
<feature type="transmembrane region" description="Helical" evidence="1">
    <location>
        <begin position="337"/>
        <end position="360"/>
    </location>
</feature>
<feature type="transmembrane region" description="Helical" evidence="1">
    <location>
        <begin position="263"/>
        <end position="284"/>
    </location>
</feature>
<protein>
    <submittedName>
        <fullName evidence="2">Uncharacterized protein</fullName>
    </submittedName>
</protein>
<comment type="caution">
    <text evidence="2">The sequence shown here is derived from an EMBL/GenBank/DDBJ whole genome shotgun (WGS) entry which is preliminary data.</text>
</comment>